<comment type="caution">
    <text evidence="2">The sequence shown here is derived from an EMBL/GenBank/DDBJ whole genome shotgun (WGS) entry which is preliminary data.</text>
</comment>
<sequence length="101" mass="11031">MWLDCAVLGRRIVRIVRTSSMLTAAMSFTSTATRRPSLLESMWLKSVVFPAPKKPDNTVTGSRSSASTTASCRLPRARSTDTAPSATDAAAVHNCDRRFRN</sequence>
<feature type="compositionally biased region" description="Low complexity" evidence="1">
    <location>
        <begin position="62"/>
        <end position="73"/>
    </location>
</feature>
<keyword evidence="3" id="KW-1185">Reference proteome</keyword>
<dbReference type="EMBL" id="BNCO01000003">
    <property type="protein sequence ID" value="GIL45159.1"/>
    <property type="molecule type" value="Genomic_DNA"/>
</dbReference>
<organism evidence="2 3">
    <name type="scientific">Volvox africanus</name>
    <dbReference type="NCBI Taxonomy" id="51714"/>
    <lineage>
        <taxon>Eukaryota</taxon>
        <taxon>Viridiplantae</taxon>
        <taxon>Chlorophyta</taxon>
        <taxon>core chlorophytes</taxon>
        <taxon>Chlorophyceae</taxon>
        <taxon>CS clade</taxon>
        <taxon>Chlamydomonadales</taxon>
        <taxon>Volvocaceae</taxon>
        <taxon>Volvox</taxon>
    </lineage>
</organism>
<accession>A0A8J4APR1</accession>
<dbReference type="Proteomes" id="UP000747399">
    <property type="component" value="Unassembled WGS sequence"/>
</dbReference>
<protein>
    <submittedName>
        <fullName evidence="2">Uncharacterized protein</fullName>
    </submittedName>
</protein>
<reference evidence="2" key="1">
    <citation type="journal article" date="2021" name="Proc. Natl. Acad. Sci. U.S.A.">
        <title>Three genomes in the algal genus Volvox reveal the fate of a haploid sex-determining region after a transition to homothallism.</title>
        <authorList>
            <person name="Yamamoto K."/>
            <person name="Hamaji T."/>
            <person name="Kawai-Toyooka H."/>
            <person name="Matsuzaki R."/>
            <person name="Takahashi F."/>
            <person name="Nishimura Y."/>
            <person name="Kawachi M."/>
            <person name="Noguchi H."/>
            <person name="Minakuchi Y."/>
            <person name="Umen J.G."/>
            <person name="Toyoda A."/>
            <person name="Nozaki H."/>
        </authorList>
    </citation>
    <scope>NUCLEOTIDE SEQUENCE</scope>
    <source>
        <strain evidence="2">NIES-3780</strain>
    </source>
</reference>
<feature type="region of interest" description="Disordered" evidence="1">
    <location>
        <begin position="52"/>
        <end position="88"/>
    </location>
</feature>
<evidence type="ECO:0000256" key="1">
    <source>
        <dbReference type="SAM" id="MobiDB-lite"/>
    </source>
</evidence>
<proteinExistence type="predicted"/>
<dbReference type="AlphaFoldDB" id="A0A8J4APR1"/>
<name>A0A8J4APR1_9CHLO</name>
<evidence type="ECO:0000313" key="3">
    <source>
        <dbReference type="Proteomes" id="UP000747399"/>
    </source>
</evidence>
<evidence type="ECO:0000313" key="2">
    <source>
        <dbReference type="EMBL" id="GIL45159.1"/>
    </source>
</evidence>
<gene>
    <name evidence="2" type="ORF">Vafri_2483</name>
</gene>